<evidence type="ECO:0000313" key="2">
    <source>
        <dbReference type="EMBL" id="KAJ3494821.1"/>
    </source>
</evidence>
<dbReference type="OrthoDB" id="3271139at2759"/>
<dbReference type="Pfam" id="PF17667">
    <property type="entry name" value="Pkinase_fungal"/>
    <property type="match status" value="1"/>
</dbReference>
<evidence type="ECO:0000313" key="3">
    <source>
        <dbReference type="Proteomes" id="UP001148786"/>
    </source>
</evidence>
<proteinExistence type="predicted"/>
<reference evidence="2" key="1">
    <citation type="submission" date="2022-07" db="EMBL/GenBank/DDBJ databases">
        <title>Genome Sequence of Agrocybe chaxingu.</title>
        <authorList>
            <person name="Buettner E."/>
        </authorList>
    </citation>
    <scope>NUCLEOTIDE SEQUENCE</scope>
    <source>
        <strain evidence="2">MP-N11</strain>
    </source>
</reference>
<sequence>MPPPPPQWTAHKAILWRDGPLRSTLPLRVTQLCYSVTGHAEDTWMSPQAHRLHNFTSHDAECVFAPLGAGSGWPTLVHFLKCMRDALHIHRELNDREIPYKDINLDSIFLVKDPQVEHDRYTCLVDHDRSTLRREHPSGPFMALDLVSALTENSPMEHALRHDLEAFAWVSIYSIFLQLLKDFALDESLTNSPLLGHISGQCIDSTPPSRYLQKVLRRSFPMGDLGRLRNEKSWLRVFNGLSDLLLDRDSGMCPLDVLNNELKHFLREGKEDSRTCNLNKTVRMTEGYWYEKLELAFKEAIRVAEQPRED</sequence>
<dbReference type="AlphaFoldDB" id="A0A9W8JR80"/>
<protein>
    <recommendedName>
        <fullName evidence="1">Fungal-type protein kinase domain-containing protein</fullName>
    </recommendedName>
</protein>
<keyword evidence="3" id="KW-1185">Reference proteome</keyword>
<feature type="domain" description="Fungal-type protein kinase" evidence="1">
    <location>
        <begin position="77"/>
        <end position="173"/>
    </location>
</feature>
<dbReference type="InterPro" id="IPR040976">
    <property type="entry name" value="Pkinase_fungal"/>
</dbReference>
<dbReference type="Proteomes" id="UP001148786">
    <property type="component" value="Unassembled WGS sequence"/>
</dbReference>
<organism evidence="2 3">
    <name type="scientific">Agrocybe chaxingu</name>
    <dbReference type="NCBI Taxonomy" id="84603"/>
    <lineage>
        <taxon>Eukaryota</taxon>
        <taxon>Fungi</taxon>
        <taxon>Dikarya</taxon>
        <taxon>Basidiomycota</taxon>
        <taxon>Agaricomycotina</taxon>
        <taxon>Agaricomycetes</taxon>
        <taxon>Agaricomycetidae</taxon>
        <taxon>Agaricales</taxon>
        <taxon>Agaricineae</taxon>
        <taxon>Strophariaceae</taxon>
        <taxon>Agrocybe</taxon>
    </lineage>
</organism>
<comment type="caution">
    <text evidence="2">The sequence shown here is derived from an EMBL/GenBank/DDBJ whole genome shotgun (WGS) entry which is preliminary data.</text>
</comment>
<name>A0A9W8JR80_9AGAR</name>
<evidence type="ECO:0000259" key="1">
    <source>
        <dbReference type="Pfam" id="PF17667"/>
    </source>
</evidence>
<gene>
    <name evidence="2" type="ORF">NLJ89_g10730</name>
</gene>
<accession>A0A9W8JR80</accession>
<dbReference type="EMBL" id="JANKHO010002089">
    <property type="protein sequence ID" value="KAJ3494821.1"/>
    <property type="molecule type" value="Genomic_DNA"/>
</dbReference>